<organism evidence="1 2">
    <name type="scientific">Bradyrhizobium canariense</name>
    <dbReference type="NCBI Taxonomy" id="255045"/>
    <lineage>
        <taxon>Bacteria</taxon>
        <taxon>Pseudomonadati</taxon>
        <taxon>Pseudomonadota</taxon>
        <taxon>Alphaproteobacteria</taxon>
        <taxon>Hyphomicrobiales</taxon>
        <taxon>Nitrobacteraceae</taxon>
        <taxon>Bradyrhizobium</taxon>
    </lineage>
</organism>
<accession>A0A1H2AZQ7</accession>
<name>A0A1H2AZQ7_9BRAD</name>
<proteinExistence type="predicted"/>
<dbReference type="AlphaFoldDB" id="A0A1H2AZQ7"/>
<evidence type="ECO:0000313" key="2">
    <source>
        <dbReference type="Proteomes" id="UP000243904"/>
    </source>
</evidence>
<dbReference type="Proteomes" id="UP000243904">
    <property type="component" value="Chromosome I"/>
</dbReference>
<gene>
    <name evidence="1" type="ORF">SAMN05444158_6631</name>
</gene>
<reference evidence="2" key="1">
    <citation type="submission" date="2016-10" db="EMBL/GenBank/DDBJ databases">
        <authorList>
            <person name="Varghese N."/>
            <person name="Submissions S."/>
        </authorList>
    </citation>
    <scope>NUCLEOTIDE SEQUENCE [LARGE SCALE GENOMIC DNA]</scope>
    <source>
        <strain evidence="2">GAS369</strain>
    </source>
</reference>
<dbReference type="RefSeq" id="WP_146690297.1">
    <property type="nucleotide sequence ID" value="NZ_LT629750.1"/>
</dbReference>
<keyword evidence="2" id="KW-1185">Reference proteome</keyword>
<dbReference type="EMBL" id="LT629750">
    <property type="protein sequence ID" value="SDT51267.1"/>
    <property type="molecule type" value="Genomic_DNA"/>
</dbReference>
<sequence>MDASLISGFAALAGAAIGGLTSATAGWLSQRYTAHAQWVANENLRRLDIYRDFIETASKCYIHALQHDEPDISGLVGLYTNISRMRVLSAAEVVEKAEQVAQRILDTYTEPDRSFAELRSMARNHAIDLLYDFSNACRLEHEHYRRRQL</sequence>
<protein>
    <submittedName>
        <fullName evidence="1">Uncharacterized protein</fullName>
    </submittedName>
</protein>
<evidence type="ECO:0000313" key="1">
    <source>
        <dbReference type="EMBL" id="SDT51267.1"/>
    </source>
</evidence>